<sequence>MTIKEVEQLLEVPRATIRFYEKENLIKPVRESNGYRDYSEYDVGRLKQIILLRKIGFSVIDIEDVLDEARTLDEVLEENLVRLGKQIEELNGAVLLSKRLKSDDVDIASFDVDKYWNVLEDAERRGNKFMDIARDIADTEKKTVFSYMGWTDMNGNLYDFPKSVIKFIGLIFILGIACFIRGEWTLVNFMSGVTIVAIILVESIIRIPLHFFGNRRKDKE</sequence>
<feature type="transmembrane region" description="Helical" evidence="5">
    <location>
        <begin position="163"/>
        <end position="182"/>
    </location>
</feature>
<dbReference type="STRING" id="515622.bpr_III183"/>
<name>E0S387_BUTPB</name>
<evidence type="ECO:0000313" key="8">
    <source>
        <dbReference type="Proteomes" id="UP000001299"/>
    </source>
</evidence>
<evidence type="ECO:0000256" key="1">
    <source>
        <dbReference type="ARBA" id="ARBA00022491"/>
    </source>
</evidence>
<accession>E0S387</accession>
<keyword evidence="5" id="KW-1133">Transmembrane helix</keyword>
<dbReference type="CDD" id="cd00592">
    <property type="entry name" value="HTH_MerR-like"/>
    <property type="match status" value="1"/>
</dbReference>
<dbReference type="HOGENOM" id="CLU_1254018_0_0_9"/>
<evidence type="ECO:0000256" key="3">
    <source>
        <dbReference type="ARBA" id="ARBA00023125"/>
    </source>
</evidence>
<evidence type="ECO:0000259" key="6">
    <source>
        <dbReference type="PROSITE" id="PS50937"/>
    </source>
</evidence>
<dbReference type="GO" id="GO:0003700">
    <property type="term" value="F:DNA-binding transcription factor activity"/>
    <property type="evidence" value="ECO:0007669"/>
    <property type="project" value="InterPro"/>
</dbReference>
<dbReference type="KEGG" id="bpb:bpr_III183"/>
<dbReference type="AlphaFoldDB" id="E0S387"/>
<keyword evidence="2" id="KW-0805">Transcription regulation</keyword>
<feature type="transmembrane region" description="Helical" evidence="5">
    <location>
        <begin position="188"/>
        <end position="209"/>
    </location>
</feature>
<dbReference type="RefSeq" id="WP_013282519.1">
    <property type="nucleotide sequence ID" value="NC_014388.1"/>
</dbReference>
<keyword evidence="1" id="KW-0678">Repressor</keyword>
<dbReference type="PANTHER" id="PTHR30204">
    <property type="entry name" value="REDOX-CYCLING DRUG-SENSING TRANSCRIPTIONAL ACTIVATOR SOXR"/>
    <property type="match status" value="1"/>
</dbReference>
<keyword evidence="3" id="KW-0238">DNA-binding</keyword>
<gene>
    <name evidence="7" type="ordered locus">bpr_III183</name>
</gene>
<dbReference type="EMBL" id="CP001811">
    <property type="protein sequence ID" value="ADL35869.1"/>
    <property type="molecule type" value="Genomic_DNA"/>
</dbReference>
<keyword evidence="8" id="KW-1185">Reference proteome</keyword>
<evidence type="ECO:0000256" key="4">
    <source>
        <dbReference type="ARBA" id="ARBA00023163"/>
    </source>
</evidence>
<evidence type="ECO:0000313" key="7">
    <source>
        <dbReference type="EMBL" id="ADL35869.1"/>
    </source>
</evidence>
<dbReference type="PROSITE" id="PS50937">
    <property type="entry name" value="HTH_MERR_2"/>
    <property type="match status" value="1"/>
</dbReference>
<dbReference type="InterPro" id="IPR047057">
    <property type="entry name" value="MerR_fam"/>
</dbReference>
<proteinExistence type="predicted"/>
<dbReference type="InterPro" id="IPR009061">
    <property type="entry name" value="DNA-bd_dom_put_sf"/>
</dbReference>
<keyword evidence="4" id="KW-0804">Transcription</keyword>
<dbReference type="PANTHER" id="PTHR30204:SF69">
    <property type="entry name" value="MERR-FAMILY TRANSCRIPTIONAL REGULATOR"/>
    <property type="match status" value="1"/>
</dbReference>
<dbReference type="Proteomes" id="UP000001299">
    <property type="component" value="Chromosome 2"/>
</dbReference>
<reference evidence="7 8" key="1">
    <citation type="journal article" date="2010" name="PLoS ONE">
        <title>The glycobiome of the rumen bacterium Butyrivibrio proteoclasticus B316(T) highlights adaptation to a polysaccharide-rich environment.</title>
        <authorList>
            <person name="Kelly W.J."/>
            <person name="Leahy S.C."/>
            <person name="Altermann E."/>
            <person name="Yeoman C.J."/>
            <person name="Dunne J.C."/>
            <person name="Kong Z."/>
            <person name="Pacheco D.M."/>
            <person name="Li D."/>
            <person name="Noel S.J."/>
            <person name="Moon C.D."/>
            <person name="Cookson A.L."/>
            <person name="Attwood G.T."/>
        </authorList>
    </citation>
    <scope>NUCLEOTIDE SEQUENCE [LARGE SCALE GENOMIC DNA]</scope>
    <source>
        <strain evidence="8">ATCC 51982 / DSM 14932 / B316</strain>
    </source>
</reference>
<evidence type="ECO:0000256" key="2">
    <source>
        <dbReference type="ARBA" id="ARBA00023015"/>
    </source>
</evidence>
<dbReference type="InterPro" id="IPR000551">
    <property type="entry name" value="MerR-type_HTH_dom"/>
</dbReference>
<organism evidence="7 8">
    <name type="scientific">Butyrivibrio proteoclasticus (strain ATCC 51982 / DSM 14932 / B316)</name>
    <name type="common">Clostridium proteoclasticum</name>
    <dbReference type="NCBI Taxonomy" id="515622"/>
    <lineage>
        <taxon>Bacteria</taxon>
        <taxon>Bacillati</taxon>
        <taxon>Bacillota</taxon>
        <taxon>Clostridia</taxon>
        <taxon>Lachnospirales</taxon>
        <taxon>Lachnospiraceae</taxon>
        <taxon>Butyrivibrio</taxon>
    </lineage>
</organism>
<protein>
    <submittedName>
        <fullName evidence="7">Transcriptional regulator MerR family</fullName>
    </submittedName>
</protein>
<evidence type="ECO:0000256" key="5">
    <source>
        <dbReference type="SAM" id="Phobius"/>
    </source>
</evidence>
<dbReference type="SUPFAM" id="SSF46955">
    <property type="entry name" value="Putative DNA-binding domain"/>
    <property type="match status" value="1"/>
</dbReference>
<dbReference type="Pfam" id="PF13411">
    <property type="entry name" value="MerR_1"/>
    <property type="match status" value="1"/>
</dbReference>
<dbReference type="Gene3D" id="1.10.1660.10">
    <property type="match status" value="1"/>
</dbReference>
<feature type="domain" description="HTH merR-type" evidence="6">
    <location>
        <begin position="1"/>
        <end position="68"/>
    </location>
</feature>
<keyword evidence="5" id="KW-0472">Membrane</keyword>
<dbReference type="eggNOG" id="COG0789">
    <property type="taxonomic scope" value="Bacteria"/>
</dbReference>
<dbReference type="SMART" id="SM00422">
    <property type="entry name" value="HTH_MERR"/>
    <property type="match status" value="1"/>
</dbReference>
<dbReference type="GO" id="GO:0003677">
    <property type="term" value="F:DNA binding"/>
    <property type="evidence" value="ECO:0007669"/>
    <property type="project" value="UniProtKB-KW"/>
</dbReference>
<keyword evidence="5" id="KW-0812">Transmembrane</keyword>